<dbReference type="InterPro" id="IPR050109">
    <property type="entry name" value="HTH-type_TetR-like_transc_reg"/>
</dbReference>
<feature type="domain" description="HTH tetR-type" evidence="3">
    <location>
        <begin position="13"/>
        <end position="73"/>
    </location>
</feature>
<dbReference type="Proteomes" id="UP000000739">
    <property type="component" value="Chromosome"/>
</dbReference>
<dbReference type="PRINTS" id="PR00455">
    <property type="entry name" value="HTHTETR"/>
</dbReference>
<reference evidence="4 5" key="1">
    <citation type="journal article" date="2012" name="Environ. Microbiol.">
        <title>The genome sequence of Desulfatibacillum alkenivorans AK-01: a blueprint for anaerobic alkane oxidation.</title>
        <authorList>
            <person name="Callaghan A.V."/>
            <person name="Morris B.E."/>
            <person name="Pereira I.A."/>
            <person name="McInerney M.J."/>
            <person name="Austin R.N."/>
            <person name="Groves J.T."/>
            <person name="Kukor J.J."/>
            <person name="Suflita J.M."/>
            <person name="Young L.Y."/>
            <person name="Zylstra G.J."/>
            <person name="Wawrik B."/>
        </authorList>
    </citation>
    <scope>NUCLEOTIDE SEQUENCE [LARGE SCALE GENOMIC DNA]</scope>
    <source>
        <strain evidence="4 5">AK-01</strain>
    </source>
</reference>
<keyword evidence="5" id="KW-1185">Reference proteome</keyword>
<keyword evidence="1 2" id="KW-0238">DNA-binding</keyword>
<dbReference type="KEGG" id="dal:Dalk_5018"/>
<evidence type="ECO:0000259" key="3">
    <source>
        <dbReference type="PROSITE" id="PS50977"/>
    </source>
</evidence>
<dbReference type="SUPFAM" id="SSF48498">
    <property type="entry name" value="Tetracyclin repressor-like, C-terminal domain"/>
    <property type="match status" value="1"/>
</dbReference>
<evidence type="ECO:0000313" key="5">
    <source>
        <dbReference type="Proteomes" id="UP000000739"/>
    </source>
</evidence>
<dbReference type="PANTHER" id="PTHR30055">
    <property type="entry name" value="HTH-TYPE TRANSCRIPTIONAL REGULATOR RUTR"/>
    <property type="match status" value="1"/>
</dbReference>
<sequence length="202" mass="22996">MGRDRKSNEERRKATRQKIVQATLDLCAERGYHMVSPKDISQEAGVSVGILYHYFKNKKEIAVHLIETLGAALVEEVEKGFYHAPTYKESVEQGYGMLFDYVEQNKAGFTAMIREIGNEELKEHIDGLIEKLVLDSARRIGEQQDLGILRKDIHEEIAAALIQDMAFSAVRMYLEGRFSRKDILDVLIKIQVQGLEDRQALG</sequence>
<evidence type="ECO:0000256" key="2">
    <source>
        <dbReference type="PROSITE-ProRule" id="PRU00335"/>
    </source>
</evidence>
<dbReference type="HOGENOM" id="CLU_069356_12_2_7"/>
<dbReference type="EMBL" id="CP001322">
    <property type="protein sequence ID" value="ACL06689.1"/>
    <property type="molecule type" value="Genomic_DNA"/>
</dbReference>
<dbReference type="PANTHER" id="PTHR30055:SF226">
    <property type="entry name" value="HTH-TYPE TRANSCRIPTIONAL REGULATOR PKSA"/>
    <property type="match status" value="1"/>
</dbReference>
<evidence type="ECO:0000313" key="4">
    <source>
        <dbReference type="EMBL" id="ACL06689.1"/>
    </source>
</evidence>
<dbReference type="PROSITE" id="PS50977">
    <property type="entry name" value="HTH_TETR_2"/>
    <property type="match status" value="1"/>
</dbReference>
<gene>
    <name evidence="4" type="ordered locus">Dalk_5018</name>
</gene>
<accession>B8FDQ8</accession>
<dbReference type="InterPro" id="IPR009057">
    <property type="entry name" value="Homeodomain-like_sf"/>
</dbReference>
<dbReference type="eggNOG" id="COG1309">
    <property type="taxonomic scope" value="Bacteria"/>
</dbReference>
<dbReference type="Gene3D" id="1.10.10.60">
    <property type="entry name" value="Homeodomain-like"/>
    <property type="match status" value="1"/>
</dbReference>
<proteinExistence type="predicted"/>
<dbReference type="AlphaFoldDB" id="B8FDQ8"/>
<dbReference type="InterPro" id="IPR001647">
    <property type="entry name" value="HTH_TetR"/>
</dbReference>
<protein>
    <submittedName>
        <fullName evidence="4">Transcriptional regulator, TetR family</fullName>
    </submittedName>
</protein>
<dbReference type="Pfam" id="PF00440">
    <property type="entry name" value="TetR_N"/>
    <property type="match status" value="1"/>
</dbReference>
<name>B8FDQ8_DESAL</name>
<dbReference type="InterPro" id="IPR036271">
    <property type="entry name" value="Tet_transcr_reg_TetR-rel_C_sf"/>
</dbReference>
<dbReference type="GO" id="GO:0003700">
    <property type="term" value="F:DNA-binding transcription factor activity"/>
    <property type="evidence" value="ECO:0007669"/>
    <property type="project" value="TreeGrafter"/>
</dbReference>
<evidence type="ECO:0000256" key="1">
    <source>
        <dbReference type="ARBA" id="ARBA00023125"/>
    </source>
</evidence>
<dbReference type="SUPFAM" id="SSF46689">
    <property type="entry name" value="Homeodomain-like"/>
    <property type="match status" value="1"/>
</dbReference>
<feature type="DNA-binding region" description="H-T-H motif" evidence="2">
    <location>
        <begin position="36"/>
        <end position="55"/>
    </location>
</feature>
<organism evidence="4 5">
    <name type="scientific">Desulfatibacillum aliphaticivorans</name>
    <dbReference type="NCBI Taxonomy" id="218208"/>
    <lineage>
        <taxon>Bacteria</taxon>
        <taxon>Pseudomonadati</taxon>
        <taxon>Thermodesulfobacteriota</taxon>
        <taxon>Desulfobacteria</taxon>
        <taxon>Desulfobacterales</taxon>
        <taxon>Desulfatibacillaceae</taxon>
        <taxon>Desulfatibacillum</taxon>
    </lineage>
</organism>
<dbReference type="GO" id="GO:0000976">
    <property type="term" value="F:transcription cis-regulatory region binding"/>
    <property type="evidence" value="ECO:0007669"/>
    <property type="project" value="TreeGrafter"/>
</dbReference>
<dbReference type="Gene3D" id="1.10.357.10">
    <property type="entry name" value="Tetracycline Repressor, domain 2"/>
    <property type="match status" value="1"/>
</dbReference>
<dbReference type="RefSeq" id="WP_015949726.1">
    <property type="nucleotide sequence ID" value="NC_011768.1"/>
</dbReference>